<accession>A0ABM0ZLI9</accession>
<dbReference type="Proteomes" id="UP000694864">
    <property type="component" value="Chromosome 6"/>
</dbReference>
<evidence type="ECO:0000313" key="1">
    <source>
        <dbReference type="Proteomes" id="UP000694864"/>
    </source>
</evidence>
<evidence type="ECO:0000313" key="2">
    <source>
        <dbReference type="RefSeq" id="XP_010517434.1"/>
    </source>
</evidence>
<dbReference type="GeneID" id="104792873"/>
<keyword evidence="1" id="KW-1185">Reference proteome</keyword>
<dbReference type="RefSeq" id="XP_010517434.1">
    <property type="nucleotide sequence ID" value="XM_010519132.2"/>
</dbReference>
<reference evidence="2" key="2">
    <citation type="submission" date="2025-08" db="UniProtKB">
        <authorList>
            <consortium name="RefSeq"/>
        </authorList>
    </citation>
    <scope>IDENTIFICATION</scope>
    <source>
        <tissue evidence="2">Leaf</tissue>
    </source>
</reference>
<dbReference type="Pfam" id="PF04776">
    <property type="entry name" value="protein_MS5"/>
    <property type="match status" value="1"/>
</dbReference>
<gene>
    <name evidence="2" type="primary">LOC104792873</name>
</gene>
<dbReference type="PANTHER" id="PTHR31260:SF35">
    <property type="entry name" value="MALECTIN-LIKE DOMAIN-CONTAINING PROTEIN"/>
    <property type="match status" value="1"/>
</dbReference>
<dbReference type="InterPro" id="IPR006462">
    <property type="entry name" value="MS5"/>
</dbReference>
<organism evidence="1 2">
    <name type="scientific">Camelina sativa</name>
    <name type="common">False flax</name>
    <name type="synonym">Myagrum sativum</name>
    <dbReference type="NCBI Taxonomy" id="90675"/>
    <lineage>
        <taxon>Eukaryota</taxon>
        <taxon>Viridiplantae</taxon>
        <taxon>Streptophyta</taxon>
        <taxon>Embryophyta</taxon>
        <taxon>Tracheophyta</taxon>
        <taxon>Spermatophyta</taxon>
        <taxon>Magnoliopsida</taxon>
        <taxon>eudicotyledons</taxon>
        <taxon>Gunneridae</taxon>
        <taxon>Pentapetalae</taxon>
        <taxon>rosids</taxon>
        <taxon>malvids</taxon>
        <taxon>Brassicales</taxon>
        <taxon>Brassicaceae</taxon>
        <taxon>Camelineae</taxon>
        <taxon>Camelina</taxon>
    </lineage>
</organism>
<name>A0ABM0ZLI9_CAMSA</name>
<dbReference type="PANTHER" id="PTHR31260">
    <property type="entry name" value="CYSTATIN/MONELLIN SUPERFAMILY PROTEIN"/>
    <property type="match status" value="1"/>
</dbReference>
<reference evidence="1" key="1">
    <citation type="journal article" date="2014" name="Nat. Commun.">
        <title>The emerging biofuel crop Camelina sativa retains a highly undifferentiated hexaploid genome structure.</title>
        <authorList>
            <person name="Kagale S."/>
            <person name="Koh C."/>
            <person name="Nixon J."/>
            <person name="Bollina V."/>
            <person name="Clarke W.E."/>
            <person name="Tuteja R."/>
            <person name="Spillane C."/>
            <person name="Robinson S.J."/>
            <person name="Links M.G."/>
            <person name="Clarke C."/>
            <person name="Higgins E.E."/>
            <person name="Huebert T."/>
            <person name="Sharpe A.G."/>
            <person name="Parkin I.A."/>
        </authorList>
    </citation>
    <scope>NUCLEOTIDE SEQUENCE [LARGE SCALE GENOMIC DNA]</scope>
    <source>
        <strain evidence="1">cv. DH55</strain>
    </source>
</reference>
<proteinExistence type="predicted"/>
<protein>
    <submittedName>
        <fullName evidence="2">UPF0725 protein At3g19520-like</fullName>
    </submittedName>
</protein>
<dbReference type="NCBIfam" id="TIGR01572">
    <property type="entry name" value="A_thl_para_3677"/>
    <property type="match status" value="1"/>
</dbReference>
<sequence length="338" mass="38844">MTSSSSWIEEADAFVRGGMEYWRQVGESEGFDVEGISAPQGTLVLKVVKCEGSMFQHEYRVDLYAKLGLHRYNILKGTNFHLDHLIKYNKLMNALSSYYITLVASDPASGSVLTFQVKVDQNWLHRLNLIVSVARPKGTMEPLPLQDDLKADRVLHDLHDDDGLSAWPSEDAFNDTNRFHIMEESELLDTDWIRLYVELLLCSKDRLLRDSDLSKLKIVKVAVEASNEDVEPPSERLNAAKSATFYIPFRLAIWGIREHVERRAIVRRLISERTGNLILLDALAPFKKERRHDETLLQPSLGYSRPNGRLSRSLSPFDILPFERFKRSRSEWQDPSEN</sequence>